<comment type="caution">
    <text evidence="1">The sequence shown here is derived from an EMBL/GenBank/DDBJ whole genome shotgun (WGS) entry which is preliminary data.</text>
</comment>
<dbReference type="AlphaFoldDB" id="A0A813GW26"/>
<reference evidence="1" key="1">
    <citation type="submission" date="2021-02" db="EMBL/GenBank/DDBJ databases">
        <authorList>
            <person name="Dougan E. K."/>
            <person name="Rhodes N."/>
            <person name="Thang M."/>
            <person name="Chan C."/>
        </authorList>
    </citation>
    <scope>NUCLEOTIDE SEQUENCE</scope>
</reference>
<accession>A0A813GW26</accession>
<protein>
    <submittedName>
        <fullName evidence="1">Uncharacterized protein</fullName>
    </submittedName>
</protein>
<proteinExistence type="predicted"/>
<evidence type="ECO:0000313" key="2">
    <source>
        <dbReference type="Proteomes" id="UP000654075"/>
    </source>
</evidence>
<name>A0A813GW26_POLGL</name>
<keyword evidence="2" id="KW-1185">Reference proteome</keyword>
<dbReference type="Proteomes" id="UP000654075">
    <property type="component" value="Unassembled WGS sequence"/>
</dbReference>
<dbReference type="EMBL" id="CAJNNV010029408">
    <property type="protein sequence ID" value="CAE8628483.1"/>
    <property type="molecule type" value="Genomic_DNA"/>
</dbReference>
<sequence length="197" mass="21591">PNYRFGSYALPSLWPCYVVQFPYYTVHAFNSDPSWLEGFRSMWLADWASYNSSAFQGGDTRYGNGAGTTPDWCSGKTYSADKLESNPNSTGCRMFSSYCTAGYLPNSPALIAGQLLQLLAQGDSVLPLPGLDGAPSEVILGRKSMLDPGWDESSWITMVDMASELLGLATIWLGAEFFTENTDHFSDRPGAWAPPRP</sequence>
<organism evidence="1 2">
    <name type="scientific">Polarella glacialis</name>
    <name type="common">Dinoflagellate</name>
    <dbReference type="NCBI Taxonomy" id="89957"/>
    <lineage>
        <taxon>Eukaryota</taxon>
        <taxon>Sar</taxon>
        <taxon>Alveolata</taxon>
        <taxon>Dinophyceae</taxon>
        <taxon>Suessiales</taxon>
        <taxon>Suessiaceae</taxon>
        <taxon>Polarella</taxon>
    </lineage>
</organism>
<gene>
    <name evidence="1" type="ORF">PGLA1383_LOCUS45117</name>
</gene>
<evidence type="ECO:0000313" key="1">
    <source>
        <dbReference type="EMBL" id="CAE8628483.1"/>
    </source>
</evidence>
<feature type="non-terminal residue" evidence="1">
    <location>
        <position position="1"/>
    </location>
</feature>